<dbReference type="PANTHER" id="PTHR35936:SF35">
    <property type="entry name" value="L-CYSTINE-BINDING PROTEIN TCYJ"/>
    <property type="match status" value="1"/>
</dbReference>
<gene>
    <name evidence="4" type="ORF">VW23_009350</name>
</gene>
<evidence type="ECO:0000259" key="3">
    <source>
        <dbReference type="SMART" id="SM00062"/>
    </source>
</evidence>
<sequence length="270" mass="29403">MRAVLFAFALLLAPSAPVLAQALPYHIDPGAREIVPSLAAVPSIRFLTTADFPPFNFRDDKGELVGFNVDLARALCADLAITCTVQAWPWDQAARALEDRQGDALIAGLALTPQNGALFDFSQIYLMLPGRFVTPVAAASGFEPASLDGKRVAVRRGSTHAEFIRRYLPTAGLIQFDSEIMALDALSKGEADAYFGDAMRASFWLNEHVGCCEFAGEPYFRPDLFGDGLAVAVPAGADAVRQVIDYGLARLKRSGAYDELYLRWFPVSFY</sequence>
<dbReference type="Proteomes" id="UP000095463">
    <property type="component" value="Unassembled WGS sequence"/>
</dbReference>
<keyword evidence="1 2" id="KW-0732">Signal</keyword>
<comment type="caution">
    <text evidence="4">The sequence shown here is derived from an EMBL/GenBank/DDBJ whole genome shotgun (WGS) entry which is preliminary data.</text>
</comment>
<organism evidence="4 5">
    <name type="scientific">Devosia insulae DS-56</name>
    <dbReference type="NCBI Taxonomy" id="1116389"/>
    <lineage>
        <taxon>Bacteria</taxon>
        <taxon>Pseudomonadati</taxon>
        <taxon>Pseudomonadota</taxon>
        <taxon>Alphaproteobacteria</taxon>
        <taxon>Hyphomicrobiales</taxon>
        <taxon>Devosiaceae</taxon>
        <taxon>Devosia</taxon>
    </lineage>
</organism>
<dbReference type="OrthoDB" id="9796586at2"/>
<dbReference type="InterPro" id="IPR001638">
    <property type="entry name" value="Solute-binding_3/MltF_N"/>
</dbReference>
<dbReference type="SMART" id="SM00062">
    <property type="entry name" value="PBPb"/>
    <property type="match status" value="1"/>
</dbReference>
<keyword evidence="5" id="KW-1185">Reference proteome</keyword>
<dbReference type="Pfam" id="PF00497">
    <property type="entry name" value="SBP_bac_3"/>
    <property type="match status" value="1"/>
</dbReference>
<dbReference type="PANTHER" id="PTHR35936">
    <property type="entry name" value="MEMBRANE-BOUND LYTIC MUREIN TRANSGLYCOSYLASE F"/>
    <property type="match status" value="1"/>
</dbReference>
<feature type="signal peptide" evidence="2">
    <location>
        <begin position="1"/>
        <end position="20"/>
    </location>
</feature>
<protein>
    <recommendedName>
        <fullName evidence="3">Solute-binding protein family 3/N-terminal domain-containing protein</fullName>
    </recommendedName>
</protein>
<dbReference type="EMBL" id="LAJE02000045">
    <property type="protein sequence ID" value="OEO32893.1"/>
    <property type="molecule type" value="Genomic_DNA"/>
</dbReference>
<accession>A0A1E5XWC6</accession>
<evidence type="ECO:0000256" key="2">
    <source>
        <dbReference type="SAM" id="SignalP"/>
    </source>
</evidence>
<reference evidence="4 5" key="1">
    <citation type="journal article" date="2015" name="Genome Announc.">
        <title>Genome Assemblies of Three Soil-Associated Devosia species: D. insulae, D. limi, and D. soli.</title>
        <authorList>
            <person name="Hassan Y.I."/>
            <person name="Lepp D."/>
            <person name="Zhou T."/>
        </authorList>
    </citation>
    <scope>NUCLEOTIDE SEQUENCE [LARGE SCALE GENOMIC DNA]</scope>
    <source>
        <strain evidence="4 5">DS-56</strain>
    </source>
</reference>
<dbReference type="SUPFAM" id="SSF53850">
    <property type="entry name" value="Periplasmic binding protein-like II"/>
    <property type="match status" value="1"/>
</dbReference>
<feature type="chain" id="PRO_5009190614" description="Solute-binding protein family 3/N-terminal domain-containing protein" evidence="2">
    <location>
        <begin position="21"/>
        <end position="270"/>
    </location>
</feature>
<evidence type="ECO:0000313" key="4">
    <source>
        <dbReference type="EMBL" id="OEO32893.1"/>
    </source>
</evidence>
<dbReference type="AlphaFoldDB" id="A0A1E5XWC6"/>
<dbReference type="Gene3D" id="3.40.190.10">
    <property type="entry name" value="Periplasmic binding protein-like II"/>
    <property type="match status" value="2"/>
</dbReference>
<evidence type="ECO:0000313" key="5">
    <source>
        <dbReference type="Proteomes" id="UP000095463"/>
    </source>
</evidence>
<dbReference type="RefSeq" id="WP_069907975.1">
    <property type="nucleotide sequence ID" value="NZ_LAJE02000045.1"/>
</dbReference>
<feature type="domain" description="Solute-binding protein family 3/N-terminal" evidence="3">
    <location>
        <begin position="43"/>
        <end position="268"/>
    </location>
</feature>
<name>A0A1E5XWC6_9HYPH</name>
<evidence type="ECO:0000256" key="1">
    <source>
        <dbReference type="ARBA" id="ARBA00022729"/>
    </source>
</evidence>
<proteinExistence type="predicted"/>